<keyword evidence="2" id="KW-1003">Cell membrane</keyword>
<evidence type="ECO:0000256" key="2">
    <source>
        <dbReference type="ARBA" id="ARBA00022475"/>
    </source>
</evidence>
<organism evidence="7 8">
    <name type="scientific">Saltatorellus ferox</name>
    <dbReference type="NCBI Taxonomy" id="2528018"/>
    <lineage>
        <taxon>Bacteria</taxon>
        <taxon>Pseudomonadati</taxon>
        <taxon>Planctomycetota</taxon>
        <taxon>Planctomycetia</taxon>
        <taxon>Planctomycetia incertae sedis</taxon>
        <taxon>Saltatorellus</taxon>
    </lineage>
</organism>
<dbReference type="Proteomes" id="UP000320390">
    <property type="component" value="Chromosome"/>
</dbReference>
<gene>
    <name evidence="7" type="ORF">Poly30_15560</name>
</gene>
<proteinExistence type="predicted"/>
<protein>
    <recommendedName>
        <fullName evidence="9">Polysaccharide biosynthesis protein</fullName>
    </recommendedName>
</protein>
<dbReference type="InterPro" id="IPR050833">
    <property type="entry name" value="Poly_Biosynth_Transport"/>
</dbReference>
<feature type="transmembrane region" description="Helical" evidence="6">
    <location>
        <begin position="293"/>
        <end position="315"/>
    </location>
</feature>
<feature type="transmembrane region" description="Helical" evidence="6">
    <location>
        <begin position="327"/>
        <end position="349"/>
    </location>
</feature>
<keyword evidence="5 6" id="KW-0472">Membrane</keyword>
<comment type="subcellular location">
    <subcellularLocation>
        <location evidence="1">Cell membrane</location>
        <topology evidence="1">Multi-pass membrane protein</topology>
    </subcellularLocation>
</comment>
<feature type="transmembrane region" description="Helical" evidence="6">
    <location>
        <begin position="385"/>
        <end position="406"/>
    </location>
</feature>
<feature type="transmembrane region" description="Helical" evidence="6">
    <location>
        <begin position="39"/>
        <end position="69"/>
    </location>
</feature>
<evidence type="ECO:0000256" key="6">
    <source>
        <dbReference type="SAM" id="Phobius"/>
    </source>
</evidence>
<feature type="transmembrane region" description="Helical" evidence="6">
    <location>
        <begin position="81"/>
        <end position="103"/>
    </location>
</feature>
<sequence length="431" mass="43118">MRASGSARVALVSQGIASSGGFALSVLLVRTLGLERFGVLSLVLIGAAYAAGLGQALACQPLLSLAPLAEGEARRARVRDALWMAAGLAAIVSALAGGLMHLLEANGVGLRDRGVGRLAVTTLVGLRALAPTLRGALFTLGYGRATVAMDALGSWGPCVGVVTLGHFGGVSIASASVVLSASAAAACALALVALRGLGVGAVPGRAAFARHWQSGRWLAGNQVLSWFGTGGFHAATAAVVGPAGVGAIRAAQGLVGVLLVGCQALELILPGRAAAALAEGGRSGLLRWTRAQAVPLGLAFAALGAGLWLSGPWLIEGLFPGVDPDLTGIALAGLAWLPAASALTGLLQVSARALEDTRPVFVAYAVSALSAAVLALPLVEALGLAGAAWGFTGQQALFALLLLLSLRSEAPRLRRAASGHRIEGSVSIRHS</sequence>
<evidence type="ECO:0008006" key="9">
    <source>
        <dbReference type="Google" id="ProtNLM"/>
    </source>
</evidence>
<dbReference type="PANTHER" id="PTHR30250:SF26">
    <property type="entry name" value="PSMA PROTEIN"/>
    <property type="match status" value="1"/>
</dbReference>
<evidence type="ECO:0000313" key="8">
    <source>
        <dbReference type="Proteomes" id="UP000320390"/>
    </source>
</evidence>
<name>A0A518EPN2_9BACT</name>
<accession>A0A518EPN2</accession>
<dbReference type="EMBL" id="CP036434">
    <property type="protein sequence ID" value="QDV06052.1"/>
    <property type="molecule type" value="Genomic_DNA"/>
</dbReference>
<keyword evidence="8" id="KW-1185">Reference proteome</keyword>
<evidence type="ECO:0000313" key="7">
    <source>
        <dbReference type="EMBL" id="QDV06052.1"/>
    </source>
</evidence>
<reference evidence="7 8" key="1">
    <citation type="submission" date="2019-02" db="EMBL/GenBank/DDBJ databases">
        <title>Deep-cultivation of Planctomycetes and their phenomic and genomic characterization uncovers novel biology.</title>
        <authorList>
            <person name="Wiegand S."/>
            <person name="Jogler M."/>
            <person name="Boedeker C."/>
            <person name="Pinto D."/>
            <person name="Vollmers J."/>
            <person name="Rivas-Marin E."/>
            <person name="Kohn T."/>
            <person name="Peeters S.H."/>
            <person name="Heuer A."/>
            <person name="Rast P."/>
            <person name="Oberbeckmann S."/>
            <person name="Bunk B."/>
            <person name="Jeske O."/>
            <person name="Meyerdierks A."/>
            <person name="Storesund J.E."/>
            <person name="Kallscheuer N."/>
            <person name="Luecker S."/>
            <person name="Lage O.M."/>
            <person name="Pohl T."/>
            <person name="Merkel B.J."/>
            <person name="Hornburger P."/>
            <person name="Mueller R.-W."/>
            <person name="Bruemmer F."/>
            <person name="Labrenz M."/>
            <person name="Spormann A.M."/>
            <person name="Op den Camp H."/>
            <person name="Overmann J."/>
            <person name="Amann R."/>
            <person name="Jetten M.S.M."/>
            <person name="Mascher T."/>
            <person name="Medema M.H."/>
            <person name="Devos D.P."/>
            <person name="Kaster A.-K."/>
            <person name="Ovreas L."/>
            <person name="Rohde M."/>
            <person name="Galperin M.Y."/>
            <person name="Jogler C."/>
        </authorList>
    </citation>
    <scope>NUCLEOTIDE SEQUENCE [LARGE SCALE GENOMIC DNA]</scope>
    <source>
        <strain evidence="7 8">Poly30</strain>
    </source>
</reference>
<dbReference type="PANTHER" id="PTHR30250">
    <property type="entry name" value="PST FAMILY PREDICTED COLANIC ACID TRANSPORTER"/>
    <property type="match status" value="1"/>
</dbReference>
<feature type="transmembrane region" description="Helical" evidence="6">
    <location>
        <begin position="361"/>
        <end position="379"/>
    </location>
</feature>
<evidence type="ECO:0000256" key="3">
    <source>
        <dbReference type="ARBA" id="ARBA00022692"/>
    </source>
</evidence>
<feature type="transmembrane region" description="Helical" evidence="6">
    <location>
        <begin position="172"/>
        <end position="194"/>
    </location>
</feature>
<evidence type="ECO:0000256" key="5">
    <source>
        <dbReference type="ARBA" id="ARBA00023136"/>
    </source>
</evidence>
<dbReference type="AlphaFoldDB" id="A0A518EPN2"/>
<keyword evidence="4 6" id="KW-1133">Transmembrane helix</keyword>
<dbReference type="GO" id="GO:0005886">
    <property type="term" value="C:plasma membrane"/>
    <property type="evidence" value="ECO:0007669"/>
    <property type="project" value="UniProtKB-SubCell"/>
</dbReference>
<evidence type="ECO:0000256" key="4">
    <source>
        <dbReference type="ARBA" id="ARBA00022989"/>
    </source>
</evidence>
<evidence type="ECO:0000256" key="1">
    <source>
        <dbReference type="ARBA" id="ARBA00004651"/>
    </source>
</evidence>
<keyword evidence="3 6" id="KW-0812">Transmembrane</keyword>